<proteinExistence type="inferred from homology"/>
<dbReference type="Proteomes" id="UP000037035">
    <property type="component" value="Unassembled WGS sequence"/>
</dbReference>
<evidence type="ECO:0000256" key="5">
    <source>
        <dbReference type="ARBA" id="ARBA00022737"/>
    </source>
</evidence>
<comment type="cofactor">
    <cofactor evidence="8">
        <name>Zn(2+)</name>
        <dbReference type="ChEBI" id="CHEBI:29105"/>
    </cofactor>
    <text evidence="8">Binds 1 zinc ion per subunit.</text>
</comment>
<dbReference type="GO" id="GO:0005968">
    <property type="term" value="C:Rab-protein geranylgeranyltransferase complex"/>
    <property type="evidence" value="ECO:0007669"/>
    <property type="project" value="UniProtKB-UniRule"/>
</dbReference>
<dbReference type="GO" id="GO:0046872">
    <property type="term" value="F:metal ion binding"/>
    <property type="evidence" value="ECO:0007669"/>
    <property type="project" value="UniProtKB-KW"/>
</dbReference>
<dbReference type="EC" id="2.5.1.60" evidence="8"/>
<dbReference type="VEuPathDB" id="FungiDB:VP01_321g5"/>
<evidence type="ECO:0000256" key="2">
    <source>
        <dbReference type="ARBA" id="ARBA00022602"/>
    </source>
</evidence>
<sequence>MSSLFVEKHINYIQSLDTNRDSLAYHLTEHLRMNGVYWGLTSILLLDRADALSRDEMIEWVLSCWHPESGPSSSSSQCGFRPHPGHDPHIHATLSAIQILVMQEAIDRLDKPMVIRYILSLFDPERGSFSGDSWGETDARFSYCAVAALALLDSLHRLDRHKTVAFLARCQNFDGGFGMVEGAESHAAYGLLLHHTILHFLKVNLLAPLVWTCVAALAILDRLDIVNANTLGWWLSERQVPNGGLNGRPEKLEDVCYSWWALATLVIIGKQHWIDQSKLASFILSCQVQFSFYKRKERSGRRRDSGSTRRHAGCMAHRLWSRRTLHARLRRAKTRRPGLLYARSIHQRIDQA</sequence>
<dbReference type="InterPro" id="IPR026873">
    <property type="entry name" value="Ptb1"/>
</dbReference>
<evidence type="ECO:0000259" key="9">
    <source>
        <dbReference type="Pfam" id="PF00432"/>
    </source>
</evidence>
<evidence type="ECO:0000256" key="4">
    <source>
        <dbReference type="ARBA" id="ARBA00022723"/>
    </source>
</evidence>
<feature type="domain" description="Prenyltransferase alpha-alpha toroid" evidence="9">
    <location>
        <begin position="4"/>
        <end position="189"/>
    </location>
</feature>
<organism evidence="10 11">
    <name type="scientific">Puccinia sorghi</name>
    <dbReference type="NCBI Taxonomy" id="27349"/>
    <lineage>
        <taxon>Eukaryota</taxon>
        <taxon>Fungi</taxon>
        <taxon>Dikarya</taxon>
        <taxon>Basidiomycota</taxon>
        <taxon>Pucciniomycotina</taxon>
        <taxon>Pucciniomycetes</taxon>
        <taxon>Pucciniales</taxon>
        <taxon>Pucciniaceae</taxon>
        <taxon>Puccinia</taxon>
    </lineage>
</organism>
<keyword evidence="5" id="KW-0677">Repeat</keyword>
<dbReference type="OrthoDB" id="5428259at2759"/>
<name>A0A0L6UY99_9BASI</name>
<evidence type="ECO:0000256" key="8">
    <source>
        <dbReference type="RuleBase" id="RU365076"/>
    </source>
</evidence>
<dbReference type="STRING" id="27349.A0A0L6UY99"/>
<comment type="caution">
    <text evidence="10">The sequence shown here is derived from an EMBL/GenBank/DDBJ whole genome shotgun (WGS) entry which is preliminary data.</text>
</comment>
<dbReference type="AlphaFoldDB" id="A0A0L6UY99"/>
<keyword evidence="6 8" id="KW-0862">Zinc</keyword>
<evidence type="ECO:0000256" key="7">
    <source>
        <dbReference type="ARBA" id="ARBA00047658"/>
    </source>
</evidence>
<dbReference type="InterPro" id="IPR008930">
    <property type="entry name" value="Terpenoid_cyclase/PrenylTrfase"/>
</dbReference>
<dbReference type="Pfam" id="PF00432">
    <property type="entry name" value="Prenyltrans"/>
    <property type="match status" value="2"/>
</dbReference>
<gene>
    <name evidence="10" type="ORF">VP01_321g5</name>
</gene>
<keyword evidence="2 8" id="KW-0637">Prenyltransferase</keyword>
<protein>
    <recommendedName>
        <fullName evidence="8">Geranylgeranyl transferase type-2 subunit beta</fullName>
        <ecNumber evidence="8">2.5.1.60</ecNumber>
    </recommendedName>
</protein>
<keyword evidence="11" id="KW-1185">Reference proteome</keyword>
<dbReference type="CDD" id="cd02894">
    <property type="entry name" value="GGTase-II"/>
    <property type="match status" value="1"/>
</dbReference>
<feature type="domain" description="Prenyltransferase alpha-alpha toroid" evidence="9">
    <location>
        <begin position="210"/>
        <end position="289"/>
    </location>
</feature>
<dbReference type="EMBL" id="LAVV01008191">
    <property type="protein sequence ID" value="KNZ53508.1"/>
    <property type="molecule type" value="Genomic_DNA"/>
</dbReference>
<dbReference type="SUPFAM" id="SSF48239">
    <property type="entry name" value="Terpenoid cyclases/Protein prenyltransferases"/>
    <property type="match status" value="1"/>
</dbReference>
<comment type="similarity">
    <text evidence="1 8">Belongs to the protein prenyltransferase subunit beta family.</text>
</comment>
<dbReference type="PANTHER" id="PTHR11774:SF11">
    <property type="entry name" value="GERANYLGERANYL TRANSFERASE TYPE-2 SUBUNIT BETA"/>
    <property type="match status" value="1"/>
</dbReference>
<reference evidence="10 11" key="1">
    <citation type="submission" date="2015-08" db="EMBL/GenBank/DDBJ databases">
        <title>Next Generation Sequencing and Analysis of the Genome of Puccinia sorghi L Schw, the Causal Agent of Maize Common Rust.</title>
        <authorList>
            <person name="Rochi L."/>
            <person name="Burguener G."/>
            <person name="Darino M."/>
            <person name="Turjanski A."/>
            <person name="Kreff E."/>
            <person name="Dieguez M.J."/>
            <person name="Sacco F."/>
        </authorList>
    </citation>
    <scope>NUCLEOTIDE SEQUENCE [LARGE SCALE GENOMIC DNA]</scope>
    <source>
        <strain evidence="10 11">RO10H11247</strain>
    </source>
</reference>
<dbReference type="InterPro" id="IPR045089">
    <property type="entry name" value="PGGT1B-like"/>
</dbReference>
<keyword evidence="3 8" id="KW-0808">Transferase</keyword>
<dbReference type="InterPro" id="IPR001330">
    <property type="entry name" value="Prenyltrans"/>
</dbReference>
<dbReference type="Gene3D" id="1.50.10.20">
    <property type="match status" value="1"/>
</dbReference>
<keyword evidence="4 8" id="KW-0479">Metal-binding</keyword>
<evidence type="ECO:0000256" key="1">
    <source>
        <dbReference type="ARBA" id="ARBA00010497"/>
    </source>
</evidence>
<comment type="catalytic activity">
    <reaction evidence="7 8">
        <text>geranylgeranyl diphosphate + L-cysteinyl-[protein] = S-geranylgeranyl-L-cysteinyl-[protein] + diphosphate</text>
        <dbReference type="Rhea" id="RHEA:21240"/>
        <dbReference type="Rhea" id="RHEA-COMP:10131"/>
        <dbReference type="Rhea" id="RHEA-COMP:11537"/>
        <dbReference type="ChEBI" id="CHEBI:29950"/>
        <dbReference type="ChEBI" id="CHEBI:33019"/>
        <dbReference type="ChEBI" id="CHEBI:57533"/>
        <dbReference type="ChEBI" id="CHEBI:86021"/>
        <dbReference type="EC" id="2.5.1.60"/>
    </reaction>
</comment>
<accession>A0A0L6UY99</accession>
<evidence type="ECO:0000313" key="10">
    <source>
        <dbReference type="EMBL" id="KNZ53508.1"/>
    </source>
</evidence>
<evidence type="ECO:0000256" key="3">
    <source>
        <dbReference type="ARBA" id="ARBA00022679"/>
    </source>
</evidence>
<dbReference type="GO" id="GO:0004663">
    <property type="term" value="F:Rab geranylgeranyltransferase activity"/>
    <property type="evidence" value="ECO:0007669"/>
    <property type="project" value="UniProtKB-UniRule"/>
</dbReference>
<evidence type="ECO:0000256" key="6">
    <source>
        <dbReference type="ARBA" id="ARBA00022833"/>
    </source>
</evidence>
<dbReference type="PANTHER" id="PTHR11774">
    <property type="entry name" value="GERANYLGERANYL TRANSFERASE TYPE BETA SUBUNIT"/>
    <property type="match status" value="1"/>
</dbReference>
<evidence type="ECO:0000313" key="11">
    <source>
        <dbReference type="Proteomes" id="UP000037035"/>
    </source>
</evidence>
<comment type="function">
    <text evidence="8">Catalyzes the transfer of a geranylgeranyl moiety from geranylgeranyl diphosphate to both cysteines of proteins with the C-terminal sequence -XXCC, -XCXC and -CCXX.</text>
</comment>